<dbReference type="InterPro" id="IPR004148">
    <property type="entry name" value="BAR_dom"/>
</dbReference>
<sequence>MGIVTSRPEDGGALYLRDQSRFSLTSLTVTNSRKRVLLSVTPNNFPATRVNAQREGTDESVIDFVQDPDPVNQNAPPNFLLRLSNEDELYFNFSFAIRQSWPGQQPNLAAPGPVAMGEAGADTTINGLTYVFASNTKDLETLVTREFHADPNLHKNSNVQLVGDFSTKGSPYIHSNWSWKWRPPKAAEDRGGGWRNSCSFVEYDQRAHRLDTLATFSFWVQNTQRLLTSPQSPFGSFELTVPPPKLRVPSSQSIQSRLSDSDTQPEYREPASPIVEFAPETGLGLTQTITNSTIKVDISCPKPGEDMSAVEDGPLFRATMKALEQKTGNMRSKMKKVLRKAEGVQAAQDQCNAATEAFMGALRDASTSNAHAVQPALEHYFEKIAREILSYEQQNTTNLQKMIIEPLTKLYNLDIKQAEAKKKDFDEESRDYYAFLGRYLGQRQDSLKEKKRAESDTKYQSKRRNFELKRFDYSSFMQDLHGGRKEQEVLSHLTRYADAQAKSYLATAKTVEDMIPQLEALNYEVKETDKEYQLLRTEREEKRRTIEKSTKAYLEPEYSSAPSGGAGATNGHSGEADLGRMDSSGSTMKHAAAVSTVSPTIGGAGAIPPVAAGASKFKGIRDLEEKDYSTALSIERSAGQERKEGLLWALSRPGSHADPKGLNKQAWHKFWIVLDQGKVSEYSNWKQKLDLHMDPIDLRMASVREARNAERRFCFEIITPQFKRVYQATSEEDMTNWIVAINNALQSAVEGRGVTSDVPAVTGTSTGPRRDIGSILKGKSSSSVGHGQHHNSTNSVYRRTTVGARPTYGRTASNNFEENPSKLLQLLRDADQGNCWCADCGSGLKSEWVSINLGIILCIECSGIHRSLGTHITKVRSLTLDTTSFTTDIVELLLLIGNRVSNMVWEAKLDHSLKPSPHATREQRLRFITAKYAERAYVTPLSLSLSRFSTAEDTLLASVKKNDIQGVLYALALRANPNATDRSRSTPAIFLALAAADPAPPGTPSLGGSPSHPPPPPKNIPFPVAELLVQNGAVIPTKPPAFPLSASARLYLEQKSGRPAASSGGDTLGDLPTIGGNDGSSFQDKTREREARLQKRVSAGGRLARAGYSMD</sequence>
<gene>
    <name evidence="9" type="ORF">L228DRAFT_237538</name>
</gene>
<dbReference type="SUPFAM" id="SSF57863">
    <property type="entry name" value="ArfGap/RecO-like zinc finger"/>
    <property type="match status" value="1"/>
</dbReference>
<dbReference type="CDD" id="cd08204">
    <property type="entry name" value="ArfGap"/>
    <property type="match status" value="1"/>
</dbReference>
<dbReference type="GO" id="GO:0005802">
    <property type="term" value="C:trans-Golgi network"/>
    <property type="evidence" value="ECO:0007669"/>
    <property type="project" value="TreeGrafter"/>
</dbReference>
<dbReference type="GO" id="GO:0008270">
    <property type="term" value="F:zinc ion binding"/>
    <property type="evidence" value="ECO:0007669"/>
    <property type="project" value="UniProtKB-KW"/>
</dbReference>
<dbReference type="GO" id="GO:0005768">
    <property type="term" value="C:endosome"/>
    <property type="evidence" value="ECO:0007669"/>
    <property type="project" value="TreeGrafter"/>
</dbReference>
<dbReference type="InterPro" id="IPR045258">
    <property type="entry name" value="ACAP1/2/3-like"/>
</dbReference>
<feature type="region of interest" description="Disordered" evidence="6">
    <location>
        <begin position="542"/>
        <end position="591"/>
    </location>
</feature>
<protein>
    <recommendedName>
        <fullName evidence="5">ADP-ribosylation factor GTPase-activating protein</fullName>
    </recommendedName>
</protein>
<keyword evidence="3 5" id="KW-0862">Zinc</keyword>
<feature type="compositionally biased region" description="Low complexity" evidence="6">
    <location>
        <begin position="773"/>
        <end position="783"/>
    </location>
</feature>
<feature type="compositionally biased region" description="Basic and acidic residues" evidence="6">
    <location>
        <begin position="1084"/>
        <end position="1093"/>
    </location>
</feature>
<dbReference type="Pfam" id="PF16746">
    <property type="entry name" value="BAR_3"/>
    <property type="match status" value="1"/>
</dbReference>
<dbReference type="SUPFAM" id="SSF50729">
    <property type="entry name" value="PH domain-like"/>
    <property type="match status" value="1"/>
</dbReference>
<feature type="region of interest" description="Disordered" evidence="6">
    <location>
        <begin position="238"/>
        <end position="267"/>
    </location>
</feature>
<evidence type="ECO:0000313" key="10">
    <source>
        <dbReference type="Proteomes" id="UP000076632"/>
    </source>
</evidence>
<dbReference type="SMART" id="SM00233">
    <property type="entry name" value="PH"/>
    <property type="match status" value="1"/>
</dbReference>
<dbReference type="Pfam" id="PF00169">
    <property type="entry name" value="PH"/>
    <property type="match status" value="1"/>
</dbReference>
<dbReference type="SMART" id="SM00105">
    <property type="entry name" value="ArfGap"/>
    <property type="match status" value="1"/>
</dbReference>
<dbReference type="Gene3D" id="2.30.29.30">
    <property type="entry name" value="Pleckstrin-homology domain (PH domain)/Phosphotyrosine-binding domain (PTB)"/>
    <property type="match status" value="1"/>
</dbReference>
<keyword evidence="5" id="KW-0040">ANK repeat</keyword>
<dbReference type="Pfam" id="PF01412">
    <property type="entry name" value="ArfGap"/>
    <property type="match status" value="1"/>
</dbReference>
<dbReference type="PROSITE" id="PS50003">
    <property type="entry name" value="PH_DOMAIN"/>
    <property type="match status" value="1"/>
</dbReference>
<keyword evidence="10" id="KW-1185">Reference proteome</keyword>
<keyword evidence="5" id="KW-0677">Repeat</keyword>
<evidence type="ECO:0000259" key="7">
    <source>
        <dbReference type="PROSITE" id="PS50003"/>
    </source>
</evidence>
<comment type="subcellular location">
    <subcellularLocation>
        <location evidence="5">Cytoplasm</location>
    </subcellularLocation>
</comment>
<feature type="domain" description="PH" evidence="7">
    <location>
        <begin position="640"/>
        <end position="746"/>
    </location>
</feature>
<feature type="region of interest" description="Disordered" evidence="6">
    <location>
        <begin position="1000"/>
        <end position="1022"/>
    </location>
</feature>
<dbReference type="InterPro" id="IPR027267">
    <property type="entry name" value="AH/BAR_dom_sf"/>
</dbReference>
<dbReference type="InterPro" id="IPR011993">
    <property type="entry name" value="PH-like_dom_sf"/>
</dbReference>
<evidence type="ECO:0000259" key="8">
    <source>
        <dbReference type="PROSITE" id="PS50115"/>
    </source>
</evidence>
<dbReference type="InterPro" id="IPR001164">
    <property type="entry name" value="ArfGAP_dom"/>
</dbReference>
<comment type="function">
    <text evidence="5">GTPase-activating protein for the ADP ribosylation factor family.</text>
</comment>
<evidence type="ECO:0000313" key="9">
    <source>
        <dbReference type="EMBL" id="KZF24624.1"/>
    </source>
</evidence>
<evidence type="ECO:0000256" key="5">
    <source>
        <dbReference type="RuleBase" id="RU369028"/>
    </source>
</evidence>
<feature type="domain" description="Arf-GAP" evidence="8">
    <location>
        <begin position="821"/>
        <end position="945"/>
    </location>
</feature>
<evidence type="ECO:0000256" key="6">
    <source>
        <dbReference type="SAM" id="MobiDB-lite"/>
    </source>
</evidence>
<dbReference type="CDD" id="cd07608">
    <property type="entry name" value="BAR_ArfGAP_fungi"/>
    <property type="match status" value="1"/>
</dbReference>
<dbReference type="Proteomes" id="UP000076632">
    <property type="component" value="Unassembled WGS sequence"/>
</dbReference>
<feature type="region of interest" description="Disordered" evidence="6">
    <location>
        <begin position="1057"/>
        <end position="1111"/>
    </location>
</feature>
<dbReference type="FunFam" id="1.10.220.150:FF:000017">
    <property type="entry name" value="ARF GTPase activator (Csx2), putative"/>
    <property type="match status" value="1"/>
</dbReference>
<proteinExistence type="predicted"/>
<dbReference type="OrthoDB" id="10266696at2759"/>
<dbReference type="AlphaFoldDB" id="A0A165IAI3"/>
<keyword evidence="2 4" id="KW-0863">Zinc-finger</keyword>
<dbReference type="OMA" id="ITPNAFP"/>
<dbReference type="PANTHER" id="PTHR23180">
    <property type="entry name" value="CENTAURIN/ARF"/>
    <property type="match status" value="1"/>
</dbReference>
<dbReference type="InParanoid" id="A0A165IAI3"/>
<organism evidence="9 10">
    <name type="scientific">Xylona heveae (strain CBS 132557 / TC161)</name>
    <dbReference type="NCBI Taxonomy" id="1328760"/>
    <lineage>
        <taxon>Eukaryota</taxon>
        <taxon>Fungi</taxon>
        <taxon>Dikarya</taxon>
        <taxon>Ascomycota</taxon>
        <taxon>Pezizomycotina</taxon>
        <taxon>Xylonomycetes</taxon>
        <taxon>Xylonales</taxon>
        <taxon>Xylonaceae</taxon>
        <taxon>Xylona</taxon>
    </lineage>
</organism>
<evidence type="ECO:0000256" key="2">
    <source>
        <dbReference type="ARBA" id="ARBA00022771"/>
    </source>
</evidence>
<keyword evidence="5" id="KW-0343">GTPase activation</keyword>
<feature type="compositionally biased region" description="Pro residues" evidence="6">
    <location>
        <begin position="1011"/>
        <end position="1020"/>
    </location>
</feature>
<keyword evidence="1 5" id="KW-0479">Metal-binding</keyword>
<keyword evidence="5" id="KW-0963">Cytoplasm</keyword>
<dbReference type="SUPFAM" id="SSF103657">
    <property type="entry name" value="BAR/IMD domain-like"/>
    <property type="match status" value="1"/>
</dbReference>
<dbReference type="GO" id="GO:0006891">
    <property type="term" value="P:intra-Golgi vesicle-mediated transport"/>
    <property type="evidence" value="ECO:0007669"/>
    <property type="project" value="TreeGrafter"/>
</dbReference>
<name>A0A165IAI3_XYLHT</name>
<dbReference type="InterPro" id="IPR001849">
    <property type="entry name" value="PH_domain"/>
</dbReference>
<accession>A0A165IAI3</accession>
<dbReference type="GO" id="GO:0005096">
    <property type="term" value="F:GTPase activator activity"/>
    <property type="evidence" value="ECO:0007669"/>
    <property type="project" value="UniProtKB-KW"/>
</dbReference>
<evidence type="ECO:0000256" key="3">
    <source>
        <dbReference type="ARBA" id="ARBA00022833"/>
    </source>
</evidence>
<evidence type="ECO:0000256" key="1">
    <source>
        <dbReference type="ARBA" id="ARBA00022723"/>
    </source>
</evidence>
<feature type="compositionally biased region" description="Low complexity" evidence="6">
    <location>
        <begin position="250"/>
        <end position="262"/>
    </location>
</feature>
<evidence type="ECO:0000256" key="4">
    <source>
        <dbReference type="PROSITE-ProRule" id="PRU00288"/>
    </source>
</evidence>
<reference evidence="9 10" key="1">
    <citation type="journal article" date="2016" name="Fungal Biol.">
        <title>The genome of Xylona heveae provides a window into fungal endophytism.</title>
        <authorList>
            <person name="Gazis R."/>
            <person name="Kuo A."/>
            <person name="Riley R."/>
            <person name="LaButti K."/>
            <person name="Lipzen A."/>
            <person name="Lin J."/>
            <person name="Amirebrahimi M."/>
            <person name="Hesse C.N."/>
            <person name="Spatafora J.W."/>
            <person name="Henrissat B."/>
            <person name="Hainaut M."/>
            <person name="Grigoriev I.V."/>
            <person name="Hibbett D.S."/>
        </authorList>
    </citation>
    <scope>NUCLEOTIDE SEQUENCE [LARGE SCALE GENOMIC DNA]</scope>
    <source>
        <strain evidence="9 10">TC161</strain>
    </source>
</reference>
<dbReference type="EMBL" id="KV407456">
    <property type="protein sequence ID" value="KZF24624.1"/>
    <property type="molecule type" value="Genomic_DNA"/>
</dbReference>
<dbReference type="FunFam" id="1.20.1270.60:FF:000051">
    <property type="entry name" value="ARF GTPase activator (Csx2)"/>
    <property type="match status" value="1"/>
</dbReference>
<dbReference type="PANTHER" id="PTHR23180:SF160">
    <property type="entry name" value="ADP-RIBOSYLATION FACTOR GTPASE-ACTIVATING PROTEIN EFFECTOR PROTEIN 1"/>
    <property type="match status" value="1"/>
</dbReference>
<dbReference type="InterPro" id="IPR037278">
    <property type="entry name" value="ARFGAP/RecO"/>
</dbReference>
<dbReference type="InterPro" id="IPR038508">
    <property type="entry name" value="ArfGAP_dom_sf"/>
</dbReference>
<dbReference type="FunFam" id="2.30.29.30:FF:000252">
    <property type="entry name" value="ARF GTPase activator (Csx2)"/>
    <property type="match status" value="1"/>
</dbReference>
<feature type="region of interest" description="Disordered" evidence="6">
    <location>
        <begin position="759"/>
        <end position="798"/>
    </location>
</feature>
<dbReference type="GeneID" id="28896078"/>
<dbReference type="RefSeq" id="XP_018190179.1">
    <property type="nucleotide sequence ID" value="XM_018330941.1"/>
</dbReference>
<dbReference type="PROSITE" id="PS50115">
    <property type="entry name" value="ARFGAP"/>
    <property type="match status" value="1"/>
</dbReference>
<dbReference type="Gene3D" id="1.10.220.150">
    <property type="entry name" value="Arf GTPase activating protein"/>
    <property type="match status" value="1"/>
</dbReference>
<dbReference type="Gene3D" id="1.20.1270.60">
    <property type="entry name" value="Arfaptin homology (AH) domain/BAR domain"/>
    <property type="match status" value="1"/>
</dbReference>
<dbReference type="STRING" id="1328760.A0A165IAI3"/>